<reference evidence="2 3" key="1">
    <citation type="submission" date="2019-11" db="EMBL/GenBank/DDBJ databases">
        <title>Paenibacillus monticola sp. nov., a novel PGPR strain isolated from mountain sample in China.</title>
        <authorList>
            <person name="Zhao Q."/>
            <person name="Li H.-P."/>
            <person name="Zhang J.-L."/>
        </authorList>
    </citation>
    <scope>NUCLEOTIDE SEQUENCE [LARGE SCALE GENOMIC DNA]</scope>
    <source>
        <strain evidence="2 3">LC-T2</strain>
    </source>
</reference>
<gene>
    <name evidence="2" type="ORF">GJB61_22920</name>
</gene>
<dbReference type="Pfam" id="PF03050">
    <property type="entry name" value="DDE_Tnp_IS66"/>
    <property type="match status" value="1"/>
</dbReference>
<protein>
    <submittedName>
        <fullName evidence="2">Transposase</fullName>
    </submittedName>
</protein>
<feature type="domain" description="Transposase IS66 central" evidence="1">
    <location>
        <begin position="11"/>
        <end position="163"/>
    </location>
</feature>
<name>A0A7X2L421_9BACL</name>
<sequence length="185" mass="20877">MLNITNLNSIFLFHDCYGAYFKPEIFAFEHALCNAYLMRECKGITLYDEQTWASEMLVLLQESWGEVKAVRMIEGQLSEEAIQRMEQRYDEILEKSQKEVASVPIPAKTGSRGRKSKSKASNLAARFATHKEAILKFLHRPAVPFDNNQTERDLRMVVVKQKSPAASGPPTFTIGLLPSAVLSPL</sequence>
<keyword evidence="3" id="KW-1185">Reference proteome</keyword>
<dbReference type="PANTHER" id="PTHR33678">
    <property type="entry name" value="BLL1576 PROTEIN"/>
    <property type="match status" value="1"/>
</dbReference>
<dbReference type="AlphaFoldDB" id="A0A7X2L421"/>
<dbReference type="InterPro" id="IPR004291">
    <property type="entry name" value="Transposase_IS66_central"/>
</dbReference>
<proteinExistence type="predicted"/>
<evidence type="ECO:0000313" key="3">
    <source>
        <dbReference type="Proteomes" id="UP000463051"/>
    </source>
</evidence>
<comment type="caution">
    <text evidence="2">The sequence shown here is derived from an EMBL/GenBank/DDBJ whole genome shotgun (WGS) entry which is preliminary data.</text>
</comment>
<organism evidence="2 3">
    <name type="scientific">Paenibacillus monticola</name>
    <dbReference type="NCBI Taxonomy" id="2666075"/>
    <lineage>
        <taxon>Bacteria</taxon>
        <taxon>Bacillati</taxon>
        <taxon>Bacillota</taxon>
        <taxon>Bacilli</taxon>
        <taxon>Bacillales</taxon>
        <taxon>Paenibacillaceae</taxon>
        <taxon>Paenibacillus</taxon>
    </lineage>
</organism>
<dbReference type="EMBL" id="WJXB01000010">
    <property type="protein sequence ID" value="MRN55838.1"/>
    <property type="molecule type" value="Genomic_DNA"/>
</dbReference>
<dbReference type="Proteomes" id="UP000463051">
    <property type="component" value="Unassembled WGS sequence"/>
</dbReference>
<dbReference type="InterPro" id="IPR052344">
    <property type="entry name" value="Transposase-related"/>
</dbReference>
<evidence type="ECO:0000313" key="2">
    <source>
        <dbReference type="EMBL" id="MRN55838.1"/>
    </source>
</evidence>
<accession>A0A7X2L421</accession>
<dbReference type="PANTHER" id="PTHR33678:SF1">
    <property type="entry name" value="BLL1576 PROTEIN"/>
    <property type="match status" value="1"/>
</dbReference>
<evidence type="ECO:0000259" key="1">
    <source>
        <dbReference type="Pfam" id="PF03050"/>
    </source>
</evidence>